<dbReference type="Gene3D" id="3.40.50.970">
    <property type="match status" value="1"/>
</dbReference>
<reference evidence="5" key="1">
    <citation type="journal article" date="2020" name="mSystems">
        <title>Genome- and Community-Level Interaction Insights into Carbon Utilization and Element Cycling Functions of Hydrothermarchaeota in Hydrothermal Sediment.</title>
        <authorList>
            <person name="Zhou Z."/>
            <person name="Liu Y."/>
            <person name="Xu W."/>
            <person name="Pan J."/>
            <person name="Luo Z.H."/>
            <person name="Li M."/>
        </authorList>
    </citation>
    <scope>NUCLEOTIDE SEQUENCE [LARGE SCALE GENOMIC DNA]</scope>
    <source>
        <strain evidence="5">HyVt-233</strain>
    </source>
</reference>
<dbReference type="SUPFAM" id="SSF52518">
    <property type="entry name" value="Thiamin diphosphate-binding fold (THDP-binding)"/>
    <property type="match status" value="1"/>
</dbReference>
<evidence type="ECO:0000256" key="1">
    <source>
        <dbReference type="ARBA" id="ARBA00001964"/>
    </source>
</evidence>
<comment type="cofactor">
    <cofactor evidence="1">
        <name>thiamine diphosphate</name>
        <dbReference type="ChEBI" id="CHEBI:58937"/>
    </cofactor>
</comment>
<evidence type="ECO:0000256" key="3">
    <source>
        <dbReference type="ARBA" id="ARBA00023052"/>
    </source>
</evidence>
<gene>
    <name evidence="5" type="ORF">ENG63_02545</name>
</gene>
<evidence type="ECO:0000313" key="5">
    <source>
        <dbReference type="EMBL" id="HDD43725.1"/>
    </source>
</evidence>
<dbReference type="PANTHER" id="PTHR47514">
    <property type="entry name" value="TRANSKETOLASE N-TERMINAL SECTION-RELATED"/>
    <property type="match status" value="1"/>
</dbReference>
<protein>
    <submittedName>
        <fullName evidence="5">Transketolase</fullName>
    </submittedName>
</protein>
<accession>A0A7C0U2I8</accession>
<dbReference type="InterPro" id="IPR029061">
    <property type="entry name" value="THDP-binding"/>
</dbReference>
<feature type="non-terminal residue" evidence="5">
    <location>
        <position position="1"/>
    </location>
</feature>
<evidence type="ECO:0000256" key="2">
    <source>
        <dbReference type="ARBA" id="ARBA00007131"/>
    </source>
</evidence>
<dbReference type="Pfam" id="PF00456">
    <property type="entry name" value="Transketolase_N"/>
    <property type="match status" value="1"/>
</dbReference>
<proteinExistence type="inferred from homology"/>
<comment type="caution">
    <text evidence="5">The sequence shown here is derived from an EMBL/GenBank/DDBJ whole genome shotgun (WGS) entry which is preliminary data.</text>
</comment>
<dbReference type="Proteomes" id="UP000886289">
    <property type="component" value="Unassembled WGS sequence"/>
</dbReference>
<keyword evidence="3" id="KW-0786">Thiamine pyrophosphate</keyword>
<dbReference type="InterPro" id="IPR005474">
    <property type="entry name" value="Transketolase_N"/>
</dbReference>
<feature type="domain" description="Transketolase N-terminal" evidence="4">
    <location>
        <begin position="5"/>
        <end position="77"/>
    </location>
</feature>
<dbReference type="EMBL" id="DRBS01000096">
    <property type="protein sequence ID" value="HDD43725.1"/>
    <property type="molecule type" value="Genomic_DNA"/>
</dbReference>
<name>A0A7C0U2I8_DESA2</name>
<dbReference type="AlphaFoldDB" id="A0A7C0U2I8"/>
<sequence length="84" mass="9544">MNIDPLTDKWRAFGWATIEIDGHNFEEIFNALDEAEKIKGKPTIIIARTIKGKGVSFFENQAKYHGVAPTKEELERALKELEIA</sequence>
<comment type="similarity">
    <text evidence="2">Belongs to the transketolase family.</text>
</comment>
<organism evidence="5">
    <name type="scientific">Desulfofervidus auxilii</name>
    <dbReference type="NCBI Taxonomy" id="1621989"/>
    <lineage>
        <taxon>Bacteria</taxon>
        <taxon>Pseudomonadati</taxon>
        <taxon>Thermodesulfobacteriota</taxon>
        <taxon>Candidatus Desulfofervidia</taxon>
        <taxon>Candidatus Desulfofervidales</taxon>
        <taxon>Candidatus Desulfofervidaceae</taxon>
        <taxon>Candidatus Desulfofervidus</taxon>
    </lineage>
</organism>
<dbReference type="PANTHER" id="PTHR47514:SF1">
    <property type="entry name" value="TRANSKETOLASE N-TERMINAL SECTION-RELATED"/>
    <property type="match status" value="1"/>
</dbReference>
<evidence type="ECO:0000259" key="4">
    <source>
        <dbReference type="Pfam" id="PF00456"/>
    </source>
</evidence>